<accession>A0ACD5Z7W1</accession>
<name>A0ACD5Z7W1_AVESA</name>
<organism evidence="1 2">
    <name type="scientific">Avena sativa</name>
    <name type="common">Oat</name>
    <dbReference type="NCBI Taxonomy" id="4498"/>
    <lineage>
        <taxon>Eukaryota</taxon>
        <taxon>Viridiplantae</taxon>
        <taxon>Streptophyta</taxon>
        <taxon>Embryophyta</taxon>
        <taxon>Tracheophyta</taxon>
        <taxon>Spermatophyta</taxon>
        <taxon>Magnoliopsida</taxon>
        <taxon>Liliopsida</taxon>
        <taxon>Poales</taxon>
        <taxon>Poaceae</taxon>
        <taxon>BOP clade</taxon>
        <taxon>Pooideae</taxon>
        <taxon>Poodae</taxon>
        <taxon>Poeae</taxon>
        <taxon>Poeae Chloroplast Group 1 (Aveneae type)</taxon>
        <taxon>Aveninae</taxon>
        <taxon>Avena</taxon>
    </lineage>
</organism>
<protein>
    <submittedName>
        <fullName evidence="1">Uncharacterized protein</fullName>
    </submittedName>
</protein>
<evidence type="ECO:0000313" key="1">
    <source>
        <dbReference type="EnsemblPlants" id="AVESA.00010b.r2.6CG1144190.1.CDS"/>
    </source>
</evidence>
<keyword evidence="2" id="KW-1185">Reference proteome</keyword>
<proteinExistence type="predicted"/>
<dbReference type="Proteomes" id="UP001732700">
    <property type="component" value="Chromosome 6C"/>
</dbReference>
<sequence length="264" mass="30861">MSLPLTRKDLMIVNMGPQHPSMHGVLRLIVTLDGEDVIDCEPILGYLHRGMEKIAENRTIIQYLPYVTRWDYLATMFTEAITVNAPEFLENIQIPQRASYIRVIMLELSRIASHLLWLGPFMADLGAQTPFFYIFRERELIYDLFEAATGFIRGEEAVNWGLSGPMLRASGIQWDLRKVDPYESYNQFDWKVQWQKEGDSLARYLVRVSEMRESIKIIQQAVEKIPGGPYENLEVRRFKKAKNSEWNDFEYRFLGKKPSPNFEL</sequence>
<reference evidence="1" key="2">
    <citation type="submission" date="2025-09" db="UniProtKB">
        <authorList>
            <consortium name="EnsemblPlants"/>
        </authorList>
    </citation>
    <scope>IDENTIFICATION</scope>
</reference>
<dbReference type="EnsemblPlants" id="AVESA.00010b.r2.6CG1144190.1">
    <property type="protein sequence ID" value="AVESA.00010b.r2.6CG1144190.1.CDS"/>
    <property type="gene ID" value="AVESA.00010b.r2.6CG1144190"/>
</dbReference>
<evidence type="ECO:0000313" key="2">
    <source>
        <dbReference type="Proteomes" id="UP001732700"/>
    </source>
</evidence>
<reference evidence="1" key="1">
    <citation type="submission" date="2021-05" db="EMBL/GenBank/DDBJ databases">
        <authorList>
            <person name="Scholz U."/>
            <person name="Mascher M."/>
            <person name="Fiebig A."/>
        </authorList>
    </citation>
    <scope>NUCLEOTIDE SEQUENCE [LARGE SCALE GENOMIC DNA]</scope>
</reference>